<feature type="domain" description="CoA-binding" evidence="1">
    <location>
        <begin position="16"/>
        <end position="108"/>
    </location>
</feature>
<dbReference type="PANTHER" id="PTHR33303:SF2">
    <property type="entry name" value="COA-BINDING DOMAIN-CONTAINING PROTEIN"/>
    <property type="match status" value="1"/>
</dbReference>
<name>A0ABS1JBJ6_9BACL</name>
<dbReference type="Pfam" id="PF13380">
    <property type="entry name" value="CoA_binding_2"/>
    <property type="match status" value="1"/>
</dbReference>
<reference evidence="2 3" key="1">
    <citation type="submission" date="2021-01" db="EMBL/GenBank/DDBJ databases">
        <title>Tumebacillus sp. strain ITR2 16S ribosomal RNA gene Genome sequencing and assembly.</title>
        <authorList>
            <person name="Kang M."/>
        </authorList>
    </citation>
    <scope>NUCLEOTIDE SEQUENCE [LARGE SCALE GENOMIC DNA]</scope>
    <source>
        <strain evidence="2 3">ITR2</strain>
    </source>
</reference>
<evidence type="ECO:0000313" key="2">
    <source>
        <dbReference type="EMBL" id="MBL0387646.1"/>
    </source>
</evidence>
<dbReference type="InterPro" id="IPR036291">
    <property type="entry name" value="NAD(P)-bd_dom_sf"/>
</dbReference>
<dbReference type="InterPro" id="IPR003781">
    <property type="entry name" value="CoA-bd"/>
</dbReference>
<organism evidence="2 3">
    <name type="scientific">Tumebacillus amylolyticus</name>
    <dbReference type="NCBI Taxonomy" id="2801339"/>
    <lineage>
        <taxon>Bacteria</taxon>
        <taxon>Bacillati</taxon>
        <taxon>Bacillota</taxon>
        <taxon>Bacilli</taxon>
        <taxon>Bacillales</taxon>
        <taxon>Alicyclobacillaceae</taxon>
        <taxon>Tumebacillus</taxon>
    </lineage>
</organism>
<dbReference type="EMBL" id="JAEQNB010000004">
    <property type="protein sequence ID" value="MBL0387646.1"/>
    <property type="molecule type" value="Genomic_DNA"/>
</dbReference>
<evidence type="ECO:0000313" key="3">
    <source>
        <dbReference type="Proteomes" id="UP000602284"/>
    </source>
</evidence>
<accession>A0ABS1JBJ6</accession>
<dbReference type="SUPFAM" id="SSF51735">
    <property type="entry name" value="NAD(P)-binding Rossmann-fold domains"/>
    <property type="match status" value="1"/>
</dbReference>
<evidence type="ECO:0000259" key="1">
    <source>
        <dbReference type="SMART" id="SM00881"/>
    </source>
</evidence>
<comment type="caution">
    <text evidence="2">The sequence shown here is derived from an EMBL/GenBank/DDBJ whole genome shotgun (WGS) entry which is preliminary data.</text>
</comment>
<gene>
    <name evidence="2" type="ORF">JJB07_13480</name>
</gene>
<dbReference type="Proteomes" id="UP000602284">
    <property type="component" value="Unassembled WGS sequence"/>
</dbReference>
<keyword evidence="3" id="KW-1185">Reference proteome</keyword>
<proteinExistence type="predicted"/>
<dbReference type="RefSeq" id="WP_201635854.1">
    <property type="nucleotide sequence ID" value="NZ_JAEQNB010000004.1"/>
</dbReference>
<dbReference type="SMART" id="SM00881">
    <property type="entry name" value="CoA_binding"/>
    <property type="match status" value="1"/>
</dbReference>
<dbReference type="Gene3D" id="3.40.50.720">
    <property type="entry name" value="NAD(P)-binding Rossmann-like Domain"/>
    <property type="match status" value="1"/>
</dbReference>
<sequence length="143" mass="15925">MSNFQNPTDEELVNVLKRSKDIAVVGLSGEVTKPSHKVAEYLQSQGYELIPINPNLDSVLGRKSHKSLLDVEGNVDIVNVFRRSHELMEIVEQAIQIKAKVVWAQLEIADEAAAKRAQEAGITVVMDKCLKIEHARLLGKEKL</sequence>
<protein>
    <submittedName>
        <fullName evidence="2">CoA-binding protein</fullName>
    </submittedName>
</protein>
<dbReference type="PANTHER" id="PTHR33303">
    <property type="entry name" value="CYTOPLASMIC PROTEIN-RELATED"/>
    <property type="match status" value="1"/>
</dbReference>